<keyword evidence="10" id="KW-0969">Cilium</keyword>
<evidence type="ECO:0000256" key="5">
    <source>
        <dbReference type="ARBA" id="ARBA00022779"/>
    </source>
</evidence>
<evidence type="ECO:0000256" key="7">
    <source>
        <dbReference type="RuleBase" id="RU362074"/>
    </source>
</evidence>
<evidence type="ECO:0000256" key="6">
    <source>
        <dbReference type="ARBA" id="ARBA00023136"/>
    </source>
</evidence>
<dbReference type="Pfam" id="PF01052">
    <property type="entry name" value="FliMN_C"/>
    <property type="match status" value="1"/>
</dbReference>
<dbReference type="NCBIfam" id="TIGR02480">
    <property type="entry name" value="fliN"/>
    <property type="match status" value="1"/>
</dbReference>
<dbReference type="EMBL" id="BSNI01000001">
    <property type="protein sequence ID" value="GLQ16168.1"/>
    <property type="molecule type" value="Genomic_DNA"/>
</dbReference>
<keyword evidence="11" id="KW-1185">Reference proteome</keyword>
<sequence>MSDTDDPTVDMPDGGLTSMLDGLEEMEAKEKKPSGESGDKSADDLEAVFDVPVRISAVLGRTKMPVSELLEMDAGSVVELDRQVGEAIDIYVNSRLVARGEIVLVEDKLGITMTEIIKAG</sequence>
<keyword evidence="10" id="KW-0282">Flagellum</keyword>
<evidence type="ECO:0000256" key="1">
    <source>
        <dbReference type="ARBA" id="ARBA00009226"/>
    </source>
</evidence>
<keyword evidence="3 7" id="KW-1003">Cell membrane</keyword>
<proteinExistence type="inferred from homology"/>
<comment type="similarity">
    <text evidence="1 7">Belongs to the FliN/MopA/SpaO family.</text>
</comment>
<protein>
    <recommendedName>
        <fullName evidence="2 7">Flagellar motor switch protein FliN</fullName>
    </recommendedName>
</protein>
<keyword evidence="5 7" id="KW-0283">Flagellar rotation</keyword>
<dbReference type="InterPro" id="IPR012826">
    <property type="entry name" value="FliN"/>
</dbReference>
<comment type="caution">
    <text evidence="10">The sequence shown here is derived from an EMBL/GenBank/DDBJ whole genome shotgun (WGS) entry which is preliminary data.</text>
</comment>
<dbReference type="InterPro" id="IPR051469">
    <property type="entry name" value="FliN/MopA/SpaO"/>
</dbReference>
<gene>
    <name evidence="10" type="ORF">GCM10007879_04170</name>
</gene>
<reference evidence="10" key="1">
    <citation type="journal article" date="2014" name="Int. J. Syst. Evol. Microbiol.">
        <title>Complete genome of a new Firmicutes species belonging to the dominant human colonic microbiota ('Ruminococcus bicirculans') reveals two chromosomes and a selective capacity to utilize plant glucans.</title>
        <authorList>
            <consortium name="NISC Comparative Sequencing Program"/>
            <person name="Wegmann U."/>
            <person name="Louis P."/>
            <person name="Goesmann A."/>
            <person name="Henrissat B."/>
            <person name="Duncan S.H."/>
            <person name="Flint H.J."/>
        </authorList>
    </citation>
    <scope>NUCLEOTIDE SEQUENCE</scope>
    <source>
        <strain evidence="10">NBRC 107169</strain>
    </source>
</reference>
<evidence type="ECO:0000256" key="3">
    <source>
        <dbReference type="ARBA" id="ARBA00022475"/>
    </source>
</evidence>
<dbReference type="Gene3D" id="2.30.330.10">
    <property type="entry name" value="SpoA-like"/>
    <property type="match status" value="1"/>
</dbReference>
<dbReference type="InterPro" id="IPR001543">
    <property type="entry name" value="FliN-like_C"/>
</dbReference>
<evidence type="ECO:0000259" key="9">
    <source>
        <dbReference type="Pfam" id="PF01052"/>
    </source>
</evidence>
<comment type="function">
    <text evidence="7">FliN is one of three proteins (FliG, FliN, FliM) that form the rotor-mounted switch complex (C ring), located at the base of the basal body. This complex interacts with the CheY and CheZ chemotaxis proteins, in addition to contacting components of the motor that determine the direction of flagellar rotation.</text>
</comment>
<name>A0ABQ5ULM8_9HYPH</name>
<dbReference type="PRINTS" id="PR00956">
    <property type="entry name" value="FLGMOTORFLIN"/>
</dbReference>
<comment type="subcellular location">
    <subcellularLocation>
        <location evidence="7">Cell membrane</location>
        <topology evidence="7">Peripheral membrane protein</topology>
        <orientation evidence="7">Cytoplasmic side</orientation>
    </subcellularLocation>
    <subcellularLocation>
        <location evidence="7">Bacterial flagellum basal body</location>
    </subcellularLocation>
</comment>
<dbReference type="Proteomes" id="UP001161405">
    <property type="component" value="Unassembled WGS sequence"/>
</dbReference>
<dbReference type="InterPro" id="IPR001172">
    <property type="entry name" value="FliN_T3SS_HrcQb"/>
</dbReference>
<reference evidence="10" key="2">
    <citation type="submission" date="2023-01" db="EMBL/GenBank/DDBJ databases">
        <title>Draft genome sequence of Maritalea porphyrae strain NBRC 107169.</title>
        <authorList>
            <person name="Sun Q."/>
            <person name="Mori K."/>
        </authorList>
    </citation>
    <scope>NUCLEOTIDE SEQUENCE</scope>
    <source>
        <strain evidence="10">NBRC 107169</strain>
    </source>
</reference>
<evidence type="ECO:0000256" key="8">
    <source>
        <dbReference type="SAM" id="MobiDB-lite"/>
    </source>
</evidence>
<keyword evidence="10" id="KW-0966">Cell projection</keyword>
<feature type="compositionally biased region" description="Basic and acidic residues" evidence="8">
    <location>
        <begin position="26"/>
        <end position="43"/>
    </location>
</feature>
<dbReference type="PANTHER" id="PTHR43484">
    <property type="match status" value="1"/>
</dbReference>
<keyword evidence="4 7" id="KW-0145">Chemotaxis</keyword>
<evidence type="ECO:0000256" key="2">
    <source>
        <dbReference type="ARBA" id="ARBA00021897"/>
    </source>
</evidence>
<dbReference type="SUPFAM" id="SSF101801">
    <property type="entry name" value="Surface presentation of antigens (SPOA)"/>
    <property type="match status" value="1"/>
</dbReference>
<feature type="region of interest" description="Disordered" evidence="8">
    <location>
        <begin position="1"/>
        <end position="43"/>
    </location>
</feature>
<dbReference type="InterPro" id="IPR036429">
    <property type="entry name" value="SpoA-like_sf"/>
</dbReference>
<feature type="domain" description="Flagellar motor switch protein FliN-like C-terminal" evidence="9">
    <location>
        <begin position="47"/>
        <end position="117"/>
    </location>
</feature>
<keyword evidence="7" id="KW-0975">Bacterial flagellum</keyword>
<evidence type="ECO:0000313" key="10">
    <source>
        <dbReference type="EMBL" id="GLQ16168.1"/>
    </source>
</evidence>
<evidence type="ECO:0000313" key="11">
    <source>
        <dbReference type="Proteomes" id="UP001161405"/>
    </source>
</evidence>
<evidence type="ECO:0000256" key="4">
    <source>
        <dbReference type="ARBA" id="ARBA00022500"/>
    </source>
</evidence>
<keyword evidence="6 7" id="KW-0472">Membrane</keyword>
<organism evidence="10 11">
    <name type="scientific">Maritalea porphyrae</name>
    <dbReference type="NCBI Taxonomy" id="880732"/>
    <lineage>
        <taxon>Bacteria</taxon>
        <taxon>Pseudomonadati</taxon>
        <taxon>Pseudomonadota</taxon>
        <taxon>Alphaproteobacteria</taxon>
        <taxon>Hyphomicrobiales</taxon>
        <taxon>Devosiaceae</taxon>
        <taxon>Maritalea</taxon>
    </lineage>
</organism>
<accession>A0ABQ5ULM8</accession>
<dbReference type="PANTHER" id="PTHR43484:SF1">
    <property type="entry name" value="FLAGELLAR MOTOR SWITCH PROTEIN FLIN"/>
    <property type="match status" value="1"/>
</dbReference>